<gene>
    <name evidence="1" type="ORF">IV203_018020</name>
</gene>
<reference evidence="1" key="1">
    <citation type="journal article" date="2021" name="Sci. Rep.">
        <title>Diploid genomic architecture of Nitzschia inconspicua, an elite biomass production diatom.</title>
        <authorList>
            <person name="Oliver A."/>
            <person name="Podell S."/>
            <person name="Pinowska A."/>
            <person name="Traller J.C."/>
            <person name="Smith S.R."/>
            <person name="McClure R."/>
            <person name="Beliaev A."/>
            <person name="Bohutskyi P."/>
            <person name="Hill E.A."/>
            <person name="Rabines A."/>
            <person name="Zheng H."/>
            <person name="Allen L.Z."/>
            <person name="Kuo A."/>
            <person name="Grigoriev I.V."/>
            <person name="Allen A.E."/>
            <person name="Hazlebeck D."/>
            <person name="Allen E.E."/>
        </authorList>
    </citation>
    <scope>NUCLEOTIDE SEQUENCE</scope>
    <source>
        <strain evidence="1">Hildebrandi</strain>
    </source>
</reference>
<protein>
    <submittedName>
        <fullName evidence="1">Uncharacterized protein</fullName>
    </submittedName>
</protein>
<dbReference type="AlphaFoldDB" id="A0A9K3Q5I2"/>
<organism evidence="1 2">
    <name type="scientific">Nitzschia inconspicua</name>
    <dbReference type="NCBI Taxonomy" id="303405"/>
    <lineage>
        <taxon>Eukaryota</taxon>
        <taxon>Sar</taxon>
        <taxon>Stramenopiles</taxon>
        <taxon>Ochrophyta</taxon>
        <taxon>Bacillariophyta</taxon>
        <taxon>Bacillariophyceae</taxon>
        <taxon>Bacillariophycidae</taxon>
        <taxon>Bacillariales</taxon>
        <taxon>Bacillariaceae</taxon>
        <taxon>Nitzschia</taxon>
    </lineage>
</organism>
<proteinExistence type="predicted"/>
<sequence length="66" mass="7477">MIIALLQAFITKDFQITFSGPKRKSGLATSPDVYAIRSSNGRGFHRQVLRFFQMFSAFFKCSPLCP</sequence>
<dbReference type="Proteomes" id="UP000693970">
    <property type="component" value="Unassembled WGS sequence"/>
</dbReference>
<dbReference type="EMBL" id="JAGRRH010000003">
    <property type="protein sequence ID" value="KAG7371878.1"/>
    <property type="molecule type" value="Genomic_DNA"/>
</dbReference>
<evidence type="ECO:0000313" key="1">
    <source>
        <dbReference type="EMBL" id="KAG7371878.1"/>
    </source>
</evidence>
<name>A0A9K3Q5I2_9STRA</name>
<evidence type="ECO:0000313" key="2">
    <source>
        <dbReference type="Proteomes" id="UP000693970"/>
    </source>
</evidence>
<keyword evidence="2" id="KW-1185">Reference proteome</keyword>
<accession>A0A9K3Q5I2</accession>
<reference evidence="1" key="2">
    <citation type="submission" date="2021-04" db="EMBL/GenBank/DDBJ databases">
        <authorList>
            <person name="Podell S."/>
        </authorList>
    </citation>
    <scope>NUCLEOTIDE SEQUENCE</scope>
    <source>
        <strain evidence="1">Hildebrandi</strain>
    </source>
</reference>
<comment type="caution">
    <text evidence="1">The sequence shown here is derived from an EMBL/GenBank/DDBJ whole genome shotgun (WGS) entry which is preliminary data.</text>
</comment>